<sequence length="481" mass="54503">MELGEWKVNLAEDKLAQDKRRTSRQRSPTPPHSRGWSRLDVHGPGSLRLEPRHVCFRPGGTRRSPQPTRLTPPRAPPPYPPSSFQACARRIQLFLLKRKTWDCIWLLAKLMKRMMDLADIFNAPSDEEDFLGFELDIPIETLSLEDRNENVDLPGTSGMAMELEPDNNPSLMEEDKEKEEEMEIESSHKKKSFKIQGALQLPNKSAEKTSPKFCSSNSNQTKNTNGRNEDQDTSSDSEIDEAPDENSNVLLKRDQNIKENKAVLAQLLAELDSIPPSIQMKTSSSAPKRKKKPRKISSGGPIQRRTNPTRSARPPENFGVERSPSVEYLDNETYHNLLKRKLNGHILGMPKKRKLSRIAALRSIVITNEDLANIAFTNKDKMHHKILGTTCHQCRQKTMDTKTICHNEDCVGVRGQFCGPCLRNRYGEDVKVALLNPEWLCPPCRGVCNCSYWSTLKVCQCIMLMEISENTQDTCVNSDLG</sequence>
<keyword evidence="4" id="KW-1017">Isopeptide bond</keyword>
<reference evidence="12 13" key="1">
    <citation type="journal article" date="2024" name="Proc. Natl. Acad. Sci. U.S.A.">
        <title>The genetic regulatory architecture and epigenomic basis for age-related changes in rattlesnake venom.</title>
        <authorList>
            <person name="Hogan M.P."/>
            <person name="Holding M.L."/>
            <person name="Nystrom G.S."/>
            <person name="Colston T.J."/>
            <person name="Bartlett D.A."/>
            <person name="Mason A.J."/>
            <person name="Ellsworth S.A."/>
            <person name="Rautsaw R.M."/>
            <person name="Lawrence K.C."/>
            <person name="Strickland J.L."/>
            <person name="He B."/>
            <person name="Fraser P."/>
            <person name="Margres M.J."/>
            <person name="Gilbert D.M."/>
            <person name="Gibbs H.L."/>
            <person name="Parkinson C.L."/>
            <person name="Rokyta D.R."/>
        </authorList>
    </citation>
    <scope>NUCLEOTIDE SEQUENCE [LARGE SCALE GENOMIC DNA]</scope>
    <source>
        <strain evidence="12">DRR0105</strain>
    </source>
</reference>
<keyword evidence="12" id="KW-0131">Cell cycle</keyword>
<evidence type="ECO:0000256" key="9">
    <source>
        <dbReference type="ARBA" id="ARBA00023242"/>
    </source>
</evidence>
<organism evidence="12 13">
    <name type="scientific">Crotalus adamanteus</name>
    <name type="common">Eastern diamondback rattlesnake</name>
    <dbReference type="NCBI Taxonomy" id="8729"/>
    <lineage>
        <taxon>Eukaryota</taxon>
        <taxon>Metazoa</taxon>
        <taxon>Chordata</taxon>
        <taxon>Craniata</taxon>
        <taxon>Vertebrata</taxon>
        <taxon>Euteleostomi</taxon>
        <taxon>Lepidosauria</taxon>
        <taxon>Squamata</taxon>
        <taxon>Bifurcata</taxon>
        <taxon>Unidentata</taxon>
        <taxon>Episquamata</taxon>
        <taxon>Toxicofera</taxon>
        <taxon>Serpentes</taxon>
        <taxon>Colubroidea</taxon>
        <taxon>Viperidae</taxon>
        <taxon>Crotalinae</taxon>
        <taxon>Crotalus</taxon>
    </lineage>
</organism>
<evidence type="ECO:0000256" key="8">
    <source>
        <dbReference type="ARBA" id="ARBA00023163"/>
    </source>
</evidence>
<dbReference type="EMBL" id="JAOTOJ010000008">
    <property type="protein sequence ID" value="KAK9396321.1"/>
    <property type="molecule type" value="Genomic_DNA"/>
</dbReference>
<evidence type="ECO:0000256" key="6">
    <source>
        <dbReference type="ARBA" id="ARBA00022843"/>
    </source>
</evidence>
<name>A0AAW1B419_CROAD</name>
<feature type="compositionally biased region" description="Polar residues" evidence="10">
    <location>
        <begin position="212"/>
        <end position="226"/>
    </location>
</feature>
<dbReference type="InterPro" id="IPR018866">
    <property type="entry name" value="Znf-4CXXC_R1"/>
</dbReference>
<comment type="caution">
    <text evidence="12">The sequence shown here is derived from an EMBL/GenBank/DDBJ whole genome shotgun (WGS) entry which is preliminary data.</text>
</comment>
<feature type="compositionally biased region" description="Acidic residues" evidence="10">
    <location>
        <begin position="231"/>
        <end position="244"/>
    </location>
</feature>
<keyword evidence="5" id="KW-0597">Phosphoprotein</keyword>
<evidence type="ECO:0000313" key="12">
    <source>
        <dbReference type="EMBL" id="KAK9396321.1"/>
    </source>
</evidence>
<keyword evidence="3" id="KW-0963">Cytoplasm</keyword>
<keyword evidence="9" id="KW-0539">Nucleus</keyword>
<evidence type="ECO:0000313" key="13">
    <source>
        <dbReference type="Proteomes" id="UP001474421"/>
    </source>
</evidence>
<dbReference type="GO" id="GO:0051301">
    <property type="term" value="P:cell division"/>
    <property type="evidence" value="ECO:0007669"/>
    <property type="project" value="UniProtKB-KW"/>
</dbReference>
<keyword evidence="6" id="KW-0832">Ubl conjugation</keyword>
<evidence type="ECO:0000256" key="3">
    <source>
        <dbReference type="ARBA" id="ARBA00022490"/>
    </source>
</evidence>
<evidence type="ECO:0000259" key="11">
    <source>
        <dbReference type="Pfam" id="PF10497"/>
    </source>
</evidence>
<evidence type="ECO:0000256" key="5">
    <source>
        <dbReference type="ARBA" id="ARBA00022553"/>
    </source>
</evidence>
<accession>A0AAW1B419</accession>
<evidence type="ECO:0000256" key="2">
    <source>
        <dbReference type="ARBA" id="ARBA00004496"/>
    </source>
</evidence>
<protein>
    <submittedName>
        <fullName evidence="12">Cell division cycle-associated 7-like</fullName>
    </submittedName>
</protein>
<proteinExistence type="predicted"/>
<feature type="domain" description="Zinc-finger" evidence="11">
    <location>
        <begin position="386"/>
        <end position="457"/>
    </location>
</feature>
<gene>
    <name evidence="12" type="ORF">NXF25_019682</name>
</gene>
<dbReference type="PANTHER" id="PTHR31169:SF4">
    <property type="entry name" value="CELL DIVISION CYCLE-ASSOCIATED 7-LIKE PROTEIN"/>
    <property type="match status" value="1"/>
</dbReference>
<feature type="region of interest" description="Disordered" evidence="10">
    <location>
        <begin position="1"/>
        <end position="80"/>
    </location>
</feature>
<feature type="region of interest" description="Disordered" evidence="10">
    <location>
        <begin position="277"/>
        <end position="324"/>
    </location>
</feature>
<feature type="region of interest" description="Disordered" evidence="10">
    <location>
        <begin position="146"/>
        <end position="248"/>
    </location>
</feature>
<dbReference type="GO" id="GO:0006355">
    <property type="term" value="P:regulation of DNA-templated transcription"/>
    <property type="evidence" value="ECO:0007669"/>
    <property type="project" value="InterPro"/>
</dbReference>
<dbReference type="Proteomes" id="UP001474421">
    <property type="component" value="Unassembled WGS sequence"/>
</dbReference>
<comment type="subcellular location">
    <subcellularLocation>
        <location evidence="2">Cytoplasm</location>
    </subcellularLocation>
    <subcellularLocation>
        <location evidence="1">Nucleus</location>
    </subcellularLocation>
</comment>
<evidence type="ECO:0000256" key="7">
    <source>
        <dbReference type="ARBA" id="ARBA00023015"/>
    </source>
</evidence>
<evidence type="ECO:0000256" key="1">
    <source>
        <dbReference type="ARBA" id="ARBA00004123"/>
    </source>
</evidence>
<dbReference type="GO" id="GO:0005737">
    <property type="term" value="C:cytoplasm"/>
    <property type="evidence" value="ECO:0007669"/>
    <property type="project" value="UniProtKB-SubCell"/>
</dbReference>
<dbReference type="Pfam" id="PF10497">
    <property type="entry name" value="zf-4CXXC_R1"/>
    <property type="match status" value="1"/>
</dbReference>
<keyword evidence="8" id="KW-0804">Transcription</keyword>
<dbReference type="InterPro" id="IPR040221">
    <property type="entry name" value="CDCA7/CDA7L"/>
</dbReference>
<dbReference type="PANTHER" id="PTHR31169">
    <property type="entry name" value="OS05G0300700 PROTEIN"/>
    <property type="match status" value="1"/>
</dbReference>
<dbReference type="GO" id="GO:0005634">
    <property type="term" value="C:nucleus"/>
    <property type="evidence" value="ECO:0007669"/>
    <property type="project" value="UniProtKB-SubCell"/>
</dbReference>
<evidence type="ECO:0000256" key="10">
    <source>
        <dbReference type="SAM" id="MobiDB-lite"/>
    </source>
</evidence>
<feature type="compositionally biased region" description="Basic and acidic residues" evidence="10">
    <location>
        <begin position="10"/>
        <end position="20"/>
    </location>
</feature>
<keyword evidence="12" id="KW-0132">Cell division</keyword>
<evidence type="ECO:0000256" key="4">
    <source>
        <dbReference type="ARBA" id="ARBA00022499"/>
    </source>
</evidence>
<keyword evidence="13" id="KW-1185">Reference proteome</keyword>
<dbReference type="AlphaFoldDB" id="A0AAW1B419"/>
<keyword evidence="7" id="KW-0805">Transcription regulation</keyword>
<feature type="compositionally biased region" description="Acidic residues" evidence="10">
    <location>
        <begin position="172"/>
        <end position="184"/>
    </location>
</feature>